<dbReference type="RefSeq" id="WP_256764245.1">
    <property type="nucleotide sequence ID" value="NZ_JANIGO010000002.1"/>
</dbReference>
<proteinExistence type="predicted"/>
<accession>A0ABT1WHE9</accession>
<dbReference type="EMBL" id="JANIGO010000002">
    <property type="protein sequence ID" value="MCQ8896466.1"/>
    <property type="molecule type" value="Genomic_DNA"/>
</dbReference>
<dbReference type="Pfam" id="PF05488">
    <property type="entry name" value="PAAR_motif"/>
    <property type="match status" value="1"/>
</dbReference>
<reference evidence="1 2" key="1">
    <citation type="submission" date="2022-07" db="EMBL/GenBank/DDBJ databases">
        <authorList>
            <person name="Xamxidin M."/>
            <person name="Wu M."/>
        </authorList>
    </citation>
    <scope>NUCLEOTIDE SEQUENCE [LARGE SCALE GENOMIC DNA]</scope>
    <source>
        <strain evidence="1 2">NBRC 111650</strain>
    </source>
</reference>
<dbReference type="Proteomes" id="UP001204142">
    <property type="component" value="Unassembled WGS sequence"/>
</dbReference>
<protein>
    <submittedName>
        <fullName evidence="1">PAAR domain-containing protein</fullName>
    </submittedName>
</protein>
<organism evidence="1 2">
    <name type="scientific">Limnobacter humi</name>
    <dbReference type="NCBI Taxonomy" id="1778671"/>
    <lineage>
        <taxon>Bacteria</taxon>
        <taxon>Pseudomonadati</taxon>
        <taxon>Pseudomonadota</taxon>
        <taxon>Betaproteobacteria</taxon>
        <taxon>Burkholderiales</taxon>
        <taxon>Burkholderiaceae</taxon>
        <taxon>Limnobacter</taxon>
    </lineage>
</organism>
<dbReference type="CDD" id="cd14744">
    <property type="entry name" value="PAAR_CT_2"/>
    <property type="match status" value="1"/>
</dbReference>
<evidence type="ECO:0000313" key="2">
    <source>
        <dbReference type="Proteomes" id="UP001204142"/>
    </source>
</evidence>
<gene>
    <name evidence="1" type="ORF">NQT62_08480</name>
</gene>
<name>A0ABT1WHE9_9BURK</name>
<dbReference type="InterPro" id="IPR008727">
    <property type="entry name" value="PAAR_motif"/>
</dbReference>
<dbReference type="Gene3D" id="2.60.200.60">
    <property type="match status" value="1"/>
</dbReference>
<sequence length="171" mass="18313">MPLMIRQGDTTTHGGTVLEGFPAYVVEGRPVAGLGHKVACPLCKGVFPIVEGNPTHQFNHTPLAYAGMKTACGASLVASQGSTQHSNLTRQWPTLPIDLLPPSPVKHQADERVVQFKLRHHDTREPLVGVPYVIELSNGGRETGHTDSEGLTTPLVVKKTIEATLAVQSTP</sequence>
<evidence type="ECO:0000313" key="1">
    <source>
        <dbReference type="EMBL" id="MCQ8896466.1"/>
    </source>
</evidence>
<keyword evidence="2" id="KW-1185">Reference proteome</keyword>
<comment type="caution">
    <text evidence="1">The sequence shown here is derived from an EMBL/GenBank/DDBJ whole genome shotgun (WGS) entry which is preliminary data.</text>
</comment>